<proteinExistence type="predicted"/>
<organism evidence="1 2">
    <name type="scientific">Daphnia pulex</name>
    <name type="common">Water flea</name>
    <dbReference type="NCBI Taxonomy" id="6669"/>
    <lineage>
        <taxon>Eukaryota</taxon>
        <taxon>Metazoa</taxon>
        <taxon>Ecdysozoa</taxon>
        <taxon>Arthropoda</taxon>
        <taxon>Crustacea</taxon>
        <taxon>Branchiopoda</taxon>
        <taxon>Diplostraca</taxon>
        <taxon>Cladocera</taxon>
        <taxon>Anomopoda</taxon>
        <taxon>Daphniidae</taxon>
        <taxon>Daphnia</taxon>
    </lineage>
</organism>
<evidence type="ECO:0000313" key="1">
    <source>
        <dbReference type="EMBL" id="EFX64773.1"/>
    </source>
</evidence>
<name>E9HU07_DAPPU</name>
<dbReference type="HOGENOM" id="CLU_1397649_0_0_1"/>
<sequence>MALSQLIIDLCSDEEENSDSSTISYEEYLATRHIHHLVKDEEMLDNFIKEIETTKTVTSKRKSDSKDNDIDPPKVPLMEVKIVEKNQDHLVAQQHRLRRLLHLLAELDLQDILQRHLDQVVAQQHRLRRLLHLLAELDLQDNLRRHLDQVVAQQHRLRRLLHHLRPIQPKSHPFRKAIIKLSVKGISVQQCRANK</sequence>
<gene>
    <name evidence="1" type="ORF">DAPPUDRAFT_117875</name>
</gene>
<reference evidence="1 2" key="1">
    <citation type="journal article" date="2011" name="Science">
        <title>The ecoresponsive genome of Daphnia pulex.</title>
        <authorList>
            <person name="Colbourne J.K."/>
            <person name="Pfrender M.E."/>
            <person name="Gilbert D."/>
            <person name="Thomas W.K."/>
            <person name="Tucker A."/>
            <person name="Oakley T.H."/>
            <person name="Tokishita S."/>
            <person name="Aerts A."/>
            <person name="Arnold G.J."/>
            <person name="Basu M.K."/>
            <person name="Bauer D.J."/>
            <person name="Caceres C.E."/>
            <person name="Carmel L."/>
            <person name="Casola C."/>
            <person name="Choi J.H."/>
            <person name="Detter J.C."/>
            <person name="Dong Q."/>
            <person name="Dusheyko S."/>
            <person name="Eads B.D."/>
            <person name="Frohlich T."/>
            <person name="Geiler-Samerotte K.A."/>
            <person name="Gerlach D."/>
            <person name="Hatcher P."/>
            <person name="Jogdeo S."/>
            <person name="Krijgsveld J."/>
            <person name="Kriventseva E.V."/>
            <person name="Kultz D."/>
            <person name="Laforsch C."/>
            <person name="Lindquist E."/>
            <person name="Lopez J."/>
            <person name="Manak J.R."/>
            <person name="Muller J."/>
            <person name="Pangilinan J."/>
            <person name="Patwardhan R.P."/>
            <person name="Pitluck S."/>
            <person name="Pritham E.J."/>
            <person name="Rechtsteiner A."/>
            <person name="Rho M."/>
            <person name="Rogozin I.B."/>
            <person name="Sakarya O."/>
            <person name="Salamov A."/>
            <person name="Schaack S."/>
            <person name="Shapiro H."/>
            <person name="Shiga Y."/>
            <person name="Skalitzky C."/>
            <person name="Smith Z."/>
            <person name="Souvorov A."/>
            <person name="Sung W."/>
            <person name="Tang Z."/>
            <person name="Tsuchiya D."/>
            <person name="Tu H."/>
            <person name="Vos H."/>
            <person name="Wang M."/>
            <person name="Wolf Y.I."/>
            <person name="Yamagata H."/>
            <person name="Yamada T."/>
            <person name="Ye Y."/>
            <person name="Shaw J.R."/>
            <person name="Andrews J."/>
            <person name="Crease T.J."/>
            <person name="Tang H."/>
            <person name="Lucas S.M."/>
            <person name="Robertson H.M."/>
            <person name="Bork P."/>
            <person name="Koonin E.V."/>
            <person name="Zdobnov E.M."/>
            <person name="Grigoriev I.V."/>
            <person name="Lynch M."/>
            <person name="Boore J.L."/>
        </authorList>
    </citation>
    <scope>NUCLEOTIDE SEQUENCE [LARGE SCALE GENOMIC DNA]</scope>
</reference>
<protein>
    <submittedName>
        <fullName evidence="1">Uncharacterized protein</fullName>
    </submittedName>
</protein>
<dbReference type="EMBL" id="GL732793">
    <property type="protein sequence ID" value="EFX64773.1"/>
    <property type="molecule type" value="Genomic_DNA"/>
</dbReference>
<keyword evidence="2" id="KW-1185">Reference proteome</keyword>
<dbReference type="InParanoid" id="E9HU07"/>
<dbReference type="KEGG" id="dpx:DAPPUDRAFT_117875"/>
<evidence type="ECO:0000313" key="2">
    <source>
        <dbReference type="Proteomes" id="UP000000305"/>
    </source>
</evidence>
<accession>E9HU07</accession>
<dbReference type="AlphaFoldDB" id="E9HU07"/>
<dbReference type="Proteomes" id="UP000000305">
    <property type="component" value="Unassembled WGS sequence"/>
</dbReference>